<feature type="domain" description="Rhodanese" evidence="2">
    <location>
        <begin position="123"/>
        <end position="217"/>
    </location>
</feature>
<evidence type="ECO:0000313" key="4">
    <source>
        <dbReference type="Proteomes" id="UP000502004"/>
    </source>
</evidence>
<dbReference type="PROSITE" id="PS50206">
    <property type="entry name" value="RHODANESE_3"/>
    <property type="match status" value="1"/>
</dbReference>
<dbReference type="Gene3D" id="3.30.70.100">
    <property type="match status" value="1"/>
</dbReference>
<dbReference type="Pfam" id="PF17773">
    <property type="entry name" value="UPF0176_N"/>
    <property type="match status" value="1"/>
</dbReference>
<organism evidence="3 4">
    <name type="scientific">Allofrancisella inopinata</name>
    <dbReference type="NCBI Taxonomy" id="1085647"/>
    <lineage>
        <taxon>Bacteria</taxon>
        <taxon>Pseudomonadati</taxon>
        <taxon>Pseudomonadota</taxon>
        <taxon>Gammaproteobacteria</taxon>
        <taxon>Thiotrichales</taxon>
        <taxon>Francisellaceae</taxon>
        <taxon>Allofrancisella</taxon>
    </lineage>
</organism>
<dbReference type="SUPFAM" id="SSF52821">
    <property type="entry name" value="Rhodanese/Cell cycle control phosphatase"/>
    <property type="match status" value="1"/>
</dbReference>
<dbReference type="SMART" id="SM00450">
    <property type="entry name" value="RHOD"/>
    <property type="match status" value="1"/>
</dbReference>
<dbReference type="InterPro" id="IPR020936">
    <property type="entry name" value="TrhO"/>
</dbReference>
<gene>
    <name evidence="1" type="primary">trhO</name>
    <name evidence="3" type="ORF">E4K63_03445</name>
</gene>
<dbReference type="HAMAP" id="MF_00469">
    <property type="entry name" value="TrhO"/>
    <property type="match status" value="1"/>
</dbReference>
<dbReference type="EC" id="1.14.-.-" evidence="1"/>
<dbReference type="GO" id="GO:0006400">
    <property type="term" value="P:tRNA modification"/>
    <property type="evidence" value="ECO:0007669"/>
    <property type="project" value="UniProtKB-UniRule"/>
</dbReference>
<proteinExistence type="inferred from homology"/>
<name>A0AAE6YI99_9GAMM</name>
<evidence type="ECO:0000313" key="3">
    <source>
        <dbReference type="EMBL" id="QIV95932.1"/>
    </source>
</evidence>
<reference evidence="3 4" key="1">
    <citation type="submission" date="2019-03" db="EMBL/GenBank/DDBJ databases">
        <title>Complete Genome Sequence of Allofrancisella inopinata Strain SYSU YG23 Isolated from Water-Cooling Systems in China.</title>
        <authorList>
            <person name="Ohrman C."/>
            <person name="Uneklint I."/>
            <person name="Sjodin A."/>
        </authorList>
    </citation>
    <scope>NUCLEOTIDE SEQUENCE [LARGE SCALE GENOMIC DNA]</scope>
    <source>
        <strain evidence="3 4">SYSU YG23</strain>
    </source>
</reference>
<comment type="catalytic activity">
    <reaction evidence="1">
        <text>uridine(34) in tRNA + AH2 + O2 = 5-hydroxyuridine(34) in tRNA + A + H2O</text>
        <dbReference type="Rhea" id="RHEA:64224"/>
        <dbReference type="Rhea" id="RHEA-COMP:11727"/>
        <dbReference type="Rhea" id="RHEA-COMP:13381"/>
        <dbReference type="ChEBI" id="CHEBI:13193"/>
        <dbReference type="ChEBI" id="CHEBI:15377"/>
        <dbReference type="ChEBI" id="CHEBI:15379"/>
        <dbReference type="ChEBI" id="CHEBI:17499"/>
        <dbReference type="ChEBI" id="CHEBI:65315"/>
        <dbReference type="ChEBI" id="CHEBI:136877"/>
    </reaction>
</comment>
<dbReference type="PANTHER" id="PTHR43268">
    <property type="entry name" value="THIOSULFATE SULFURTRANSFERASE/RHODANESE-LIKE DOMAIN-CONTAINING PROTEIN 2"/>
    <property type="match status" value="1"/>
</dbReference>
<sequence length="328" mass="37814">MEQIVVCAMYKFVTLENYKLMQKPILDVMVKNNVKGTLLLANEGINGTVAGSREGVTALLDYLKTDKRLEDIDYKESYHDKMPFYRSKVKLKKEIVTLGVSDINPNEICGKYVKPKDWNKLISDPEVVLVDTRNEYEIEIGTFKNAVNPHTDNFREFPEYVDKSLDPKKHKKVAMFCTGGIRCEKSTALMKAKGFEEVYHLQGGILKYLEEVPQEESLWQGECFVFDSRVAVNHNLEKGSYDQCYACRMPITEEDKKRSEYEKGISCHHCYDKLTEKQKLRFTERQKQSQLAAEHGFSHVGDEAKKLAELNKTKKLKAKDKARKQTSN</sequence>
<evidence type="ECO:0000256" key="1">
    <source>
        <dbReference type="HAMAP-Rule" id="MF_00469"/>
    </source>
</evidence>
<comment type="similarity">
    <text evidence="1">Belongs to the TrhO family.</text>
</comment>
<dbReference type="Pfam" id="PF00581">
    <property type="entry name" value="Rhodanese"/>
    <property type="match status" value="1"/>
</dbReference>
<dbReference type="InterPro" id="IPR036873">
    <property type="entry name" value="Rhodanese-like_dom_sf"/>
</dbReference>
<dbReference type="KEGG" id="aii:E4K63_03445"/>
<evidence type="ECO:0000259" key="2">
    <source>
        <dbReference type="PROSITE" id="PS50206"/>
    </source>
</evidence>
<keyword evidence="4" id="KW-1185">Reference proteome</keyword>
<keyword evidence="1" id="KW-0560">Oxidoreductase</keyword>
<dbReference type="EMBL" id="CP038241">
    <property type="protein sequence ID" value="QIV95932.1"/>
    <property type="molecule type" value="Genomic_DNA"/>
</dbReference>
<dbReference type="Proteomes" id="UP000502004">
    <property type="component" value="Chromosome"/>
</dbReference>
<dbReference type="InterPro" id="IPR001763">
    <property type="entry name" value="Rhodanese-like_dom"/>
</dbReference>
<dbReference type="CDD" id="cd01518">
    <property type="entry name" value="RHOD_YceA"/>
    <property type="match status" value="1"/>
</dbReference>
<comment type="function">
    <text evidence="1">Catalyzes oxygen-dependent 5-hydroxyuridine (ho5U) modification at position 34 in tRNAs.</text>
</comment>
<dbReference type="AlphaFoldDB" id="A0AAE6YI99"/>
<accession>A0AAE6YI99</accession>
<keyword evidence="1" id="KW-0819">tRNA processing</keyword>
<dbReference type="PANTHER" id="PTHR43268:SF3">
    <property type="entry name" value="RHODANESE-LIKE DOMAIN-CONTAINING PROTEIN 7-RELATED"/>
    <property type="match status" value="1"/>
</dbReference>
<protein>
    <recommendedName>
        <fullName evidence="1">tRNA uridine(34) hydroxylase</fullName>
        <ecNumber evidence="1">1.14.-.-</ecNumber>
    </recommendedName>
    <alternativeName>
        <fullName evidence="1">tRNA hydroxylation protein O</fullName>
    </alternativeName>
</protein>
<dbReference type="NCBIfam" id="NF001136">
    <property type="entry name" value="PRK00142.1-4"/>
    <property type="match status" value="1"/>
</dbReference>
<dbReference type="GO" id="GO:0016705">
    <property type="term" value="F:oxidoreductase activity, acting on paired donors, with incorporation or reduction of molecular oxygen"/>
    <property type="evidence" value="ECO:0007669"/>
    <property type="project" value="UniProtKB-UniRule"/>
</dbReference>
<dbReference type="RefSeq" id="WP_133940597.1">
    <property type="nucleotide sequence ID" value="NZ_CP038241.1"/>
</dbReference>
<dbReference type="InterPro" id="IPR040503">
    <property type="entry name" value="TRHO_N"/>
</dbReference>
<dbReference type="Gene3D" id="3.40.250.10">
    <property type="entry name" value="Rhodanese-like domain"/>
    <property type="match status" value="1"/>
</dbReference>